<dbReference type="AlphaFoldDB" id="A0A223ME20"/>
<dbReference type="GO" id="GO:0003676">
    <property type="term" value="F:nucleic acid binding"/>
    <property type="evidence" value="ECO:0007669"/>
    <property type="project" value="InterPro"/>
</dbReference>
<dbReference type="EMBL" id="LR134515">
    <property type="protein sequence ID" value="VEJ17933.1"/>
    <property type="molecule type" value="Genomic_DNA"/>
</dbReference>
<dbReference type="EC" id="2.1.1.223" evidence="6"/>
<feature type="domain" description="Methyltransferase small" evidence="7">
    <location>
        <begin position="29"/>
        <end position="136"/>
    </location>
</feature>
<dbReference type="Proteomes" id="UP000275510">
    <property type="component" value="Chromosome"/>
</dbReference>
<dbReference type="Pfam" id="PF05175">
    <property type="entry name" value="MTS"/>
    <property type="match status" value="1"/>
</dbReference>
<comment type="similarity">
    <text evidence="6">Belongs to the methyltransferase superfamily. tRNA (adenine-N(6)-)-methyltransferase family.</text>
</comment>
<dbReference type="GeneID" id="48600204"/>
<dbReference type="HAMAP" id="MF_01872">
    <property type="entry name" value="tRNA_methyltr_YfiC"/>
    <property type="match status" value="1"/>
</dbReference>
<dbReference type="InterPro" id="IPR029063">
    <property type="entry name" value="SAM-dependent_MTases_sf"/>
</dbReference>
<dbReference type="GO" id="GO:0008033">
    <property type="term" value="P:tRNA processing"/>
    <property type="evidence" value="ECO:0007669"/>
    <property type="project" value="UniProtKB-UniRule"/>
</dbReference>
<evidence type="ECO:0000256" key="1">
    <source>
        <dbReference type="ARBA" id="ARBA00022490"/>
    </source>
</evidence>
<dbReference type="InterPro" id="IPR007848">
    <property type="entry name" value="Small_mtfrase_dom"/>
</dbReference>
<keyword evidence="3 6" id="KW-0808">Transferase</keyword>
<comment type="catalytic activity">
    <reaction evidence="6">
        <text>adenosine(37) in tRNA1(Val) + S-adenosyl-L-methionine = N(6)-methyladenosine(37) in tRNA1(Val) + S-adenosyl-L-homocysteine + H(+)</text>
        <dbReference type="Rhea" id="RHEA:43160"/>
        <dbReference type="Rhea" id="RHEA-COMP:10369"/>
        <dbReference type="Rhea" id="RHEA-COMP:10370"/>
        <dbReference type="ChEBI" id="CHEBI:15378"/>
        <dbReference type="ChEBI" id="CHEBI:57856"/>
        <dbReference type="ChEBI" id="CHEBI:59789"/>
        <dbReference type="ChEBI" id="CHEBI:74411"/>
        <dbReference type="ChEBI" id="CHEBI:74449"/>
        <dbReference type="EC" id="2.1.1.223"/>
    </reaction>
</comment>
<dbReference type="PANTHER" id="PTHR47739">
    <property type="entry name" value="TRNA1(VAL) (ADENINE(37)-N6)-METHYLTRANSFERASE"/>
    <property type="match status" value="1"/>
</dbReference>
<dbReference type="InterPro" id="IPR022882">
    <property type="entry name" value="tRNA_adenine-N6_MeTrfase"/>
</dbReference>
<dbReference type="InterPro" id="IPR002052">
    <property type="entry name" value="DNA_methylase_N6_adenine_CS"/>
</dbReference>
<accession>A0A223ME20</accession>
<keyword evidence="5 6" id="KW-0819">tRNA processing</keyword>
<name>A0A223ME20_ACTPL</name>
<evidence type="ECO:0000256" key="5">
    <source>
        <dbReference type="ARBA" id="ARBA00022694"/>
    </source>
</evidence>
<evidence type="ECO:0000256" key="4">
    <source>
        <dbReference type="ARBA" id="ARBA00022691"/>
    </source>
</evidence>
<keyword evidence="1 6" id="KW-0963">Cytoplasm</keyword>
<dbReference type="RefSeq" id="WP_005599610.1">
    <property type="nucleotide sequence ID" value="NZ_CBDBSU010000091.1"/>
</dbReference>
<comment type="function">
    <text evidence="6">Specifically methylates the adenine in position 37 of tRNA(1)(Val) (anticodon cmo5UAC).</text>
</comment>
<dbReference type="PRINTS" id="PR00507">
    <property type="entry name" value="N12N6MTFRASE"/>
</dbReference>
<protein>
    <recommendedName>
        <fullName evidence="6">tRNA1(Val) (adenine(37)-N6)-methyltransferase</fullName>
        <ecNumber evidence="6">2.1.1.223</ecNumber>
    </recommendedName>
    <alternativeName>
        <fullName evidence="6">tRNA m6A37 methyltransferase</fullName>
    </alternativeName>
</protein>
<gene>
    <name evidence="8" type="primary">yfiC</name>
    <name evidence="8" type="ORF">NCTC10976_02098</name>
</gene>
<dbReference type="Gene3D" id="3.40.50.150">
    <property type="entry name" value="Vaccinia Virus protein VP39"/>
    <property type="match status" value="1"/>
</dbReference>
<dbReference type="SUPFAM" id="SSF53335">
    <property type="entry name" value="S-adenosyl-L-methionine-dependent methyltransferases"/>
    <property type="match status" value="1"/>
</dbReference>
<dbReference type="PROSITE" id="PS00092">
    <property type="entry name" value="N6_MTASE"/>
    <property type="match status" value="1"/>
</dbReference>
<dbReference type="GO" id="GO:0016430">
    <property type="term" value="F:tRNA (adenine-N6)-methyltransferase activity"/>
    <property type="evidence" value="ECO:0007669"/>
    <property type="project" value="UniProtKB-UniRule"/>
</dbReference>
<dbReference type="GO" id="GO:0032259">
    <property type="term" value="P:methylation"/>
    <property type="evidence" value="ECO:0007669"/>
    <property type="project" value="UniProtKB-KW"/>
</dbReference>
<reference evidence="8 9" key="1">
    <citation type="submission" date="2018-12" db="EMBL/GenBank/DDBJ databases">
        <authorList>
            <consortium name="Pathogen Informatics"/>
        </authorList>
    </citation>
    <scope>NUCLEOTIDE SEQUENCE [LARGE SCALE GENOMIC DNA]</scope>
    <source>
        <strain evidence="8 9">NCTC10976</strain>
    </source>
</reference>
<evidence type="ECO:0000256" key="3">
    <source>
        <dbReference type="ARBA" id="ARBA00022679"/>
    </source>
</evidence>
<dbReference type="PANTHER" id="PTHR47739:SF1">
    <property type="entry name" value="TRNA1(VAL) (ADENINE(37)-N6)-METHYLTRANSFERASE"/>
    <property type="match status" value="1"/>
</dbReference>
<proteinExistence type="inferred from homology"/>
<dbReference type="InterPro" id="IPR050210">
    <property type="entry name" value="tRNA_Adenine-N(6)_MTase"/>
</dbReference>
<comment type="subcellular location">
    <subcellularLocation>
        <location evidence="6">Cytoplasm</location>
    </subcellularLocation>
</comment>
<dbReference type="CDD" id="cd02440">
    <property type="entry name" value="AdoMet_MTases"/>
    <property type="match status" value="1"/>
</dbReference>
<evidence type="ECO:0000256" key="2">
    <source>
        <dbReference type="ARBA" id="ARBA00022603"/>
    </source>
</evidence>
<evidence type="ECO:0000256" key="6">
    <source>
        <dbReference type="HAMAP-Rule" id="MF_01872"/>
    </source>
</evidence>
<evidence type="ECO:0000313" key="8">
    <source>
        <dbReference type="EMBL" id="VEJ17933.1"/>
    </source>
</evidence>
<keyword evidence="2 6" id="KW-0489">Methyltransferase</keyword>
<dbReference type="GO" id="GO:0005737">
    <property type="term" value="C:cytoplasm"/>
    <property type="evidence" value="ECO:0007669"/>
    <property type="project" value="UniProtKB-SubCell"/>
</dbReference>
<organism evidence="8 9">
    <name type="scientific">Actinobacillus pleuropneumoniae</name>
    <name type="common">Haemophilus pleuropneumoniae</name>
    <dbReference type="NCBI Taxonomy" id="715"/>
    <lineage>
        <taxon>Bacteria</taxon>
        <taxon>Pseudomonadati</taxon>
        <taxon>Pseudomonadota</taxon>
        <taxon>Gammaproteobacteria</taxon>
        <taxon>Pasteurellales</taxon>
        <taxon>Pasteurellaceae</taxon>
        <taxon>Actinobacillus</taxon>
    </lineage>
</organism>
<sequence>MTKSQGFQFKQFFIAHDKCAMKVNTDGILLGAIADIRHKRQILDLGTGTGLVAIMLAQRTDENTQISALELEPNAYRQAVENCRNSAFSDRLQVYQGDVLDYHFHQKFDLIVSNPPYFSESLASRSYERDLARAATQSHLDWLLQAKKWLAEQGEISFILPFEAAEKLVEQSRTSGLFCTKICKIITKQGQAAKRMIVSFSAQNVPLEEQELVIYDADNQYTEAFKQLTKAFYLNM</sequence>
<evidence type="ECO:0000259" key="7">
    <source>
        <dbReference type="Pfam" id="PF05175"/>
    </source>
</evidence>
<keyword evidence="4 6" id="KW-0949">S-adenosyl-L-methionine</keyword>
<evidence type="ECO:0000313" key="9">
    <source>
        <dbReference type="Proteomes" id="UP000275510"/>
    </source>
</evidence>
<dbReference type="OrthoDB" id="5383291at2"/>